<feature type="region of interest" description="Disordered" evidence="1">
    <location>
        <begin position="25"/>
        <end position="59"/>
    </location>
</feature>
<gene>
    <name evidence="2" type="ORF">DSTB1V02_LOCUS544</name>
</gene>
<sequence>MQQGEAWMQQGEAWMQQGEAWMQQDEDGGKRAGMGVTGDEDGGKRAGMGVTGDEDGGKRAGMGVASLTTMTHATQYGKRHTHADTVGPVLFAHTHSDSLSVRIRRVASLGFPHAVVVELLRPGRVVEEKDGKGRSRDREKGITNWSRHTKGVFLFLEGHILIPSVA</sequence>
<proteinExistence type="predicted"/>
<organism evidence="2">
    <name type="scientific">Darwinula stevensoni</name>
    <dbReference type="NCBI Taxonomy" id="69355"/>
    <lineage>
        <taxon>Eukaryota</taxon>
        <taxon>Metazoa</taxon>
        <taxon>Ecdysozoa</taxon>
        <taxon>Arthropoda</taxon>
        <taxon>Crustacea</taxon>
        <taxon>Oligostraca</taxon>
        <taxon>Ostracoda</taxon>
        <taxon>Podocopa</taxon>
        <taxon>Podocopida</taxon>
        <taxon>Darwinulocopina</taxon>
        <taxon>Darwinuloidea</taxon>
        <taxon>Darwinulidae</taxon>
        <taxon>Darwinula</taxon>
    </lineage>
</organism>
<dbReference type="EMBL" id="LR899555">
    <property type="protein sequence ID" value="CAD7240523.1"/>
    <property type="molecule type" value="Genomic_DNA"/>
</dbReference>
<name>A0A7R8X4S6_9CRUS</name>
<dbReference type="AlphaFoldDB" id="A0A7R8X4S6"/>
<evidence type="ECO:0000256" key="1">
    <source>
        <dbReference type="SAM" id="MobiDB-lite"/>
    </source>
</evidence>
<evidence type="ECO:0000313" key="3">
    <source>
        <dbReference type="Proteomes" id="UP000677054"/>
    </source>
</evidence>
<evidence type="ECO:0000313" key="2">
    <source>
        <dbReference type="EMBL" id="CAD7240523.1"/>
    </source>
</evidence>
<accession>A0A7R8X4S6</accession>
<dbReference type="EMBL" id="CAJPEV010000038">
    <property type="protein sequence ID" value="CAG0879338.1"/>
    <property type="molecule type" value="Genomic_DNA"/>
</dbReference>
<dbReference type="Proteomes" id="UP000677054">
    <property type="component" value="Unassembled WGS sequence"/>
</dbReference>
<reference evidence="2" key="1">
    <citation type="submission" date="2020-11" db="EMBL/GenBank/DDBJ databases">
        <authorList>
            <person name="Tran Van P."/>
        </authorList>
    </citation>
    <scope>NUCLEOTIDE SEQUENCE</scope>
</reference>
<keyword evidence="3" id="KW-1185">Reference proteome</keyword>
<protein>
    <submittedName>
        <fullName evidence="2">Uncharacterized protein</fullName>
    </submittedName>
</protein>